<reference evidence="1 2" key="1">
    <citation type="submission" date="2008-12" db="EMBL/GenBank/DDBJ databases">
        <title>Annotation of Bacteroides fragilis strain 3_1_12.</title>
        <authorList>
            <consortium name="The Broad Institute Genome Sequencing Platform"/>
            <person name="Ward D."/>
            <person name="Young S.K."/>
            <person name="Kodira C.D."/>
            <person name="Zeng Q."/>
            <person name="Koehrsen M."/>
            <person name="Alvarado L."/>
            <person name="Berlin A."/>
            <person name="Borenstein D."/>
            <person name="Chen Z."/>
            <person name="Engels R."/>
            <person name="Freedman E."/>
            <person name="Gellesch M."/>
            <person name="Goldberg J."/>
            <person name="Griggs A."/>
            <person name="Gujja S."/>
            <person name="Heiman D."/>
            <person name="Hepburn T."/>
            <person name="Howarth C."/>
            <person name="Jen D."/>
            <person name="Larson L."/>
            <person name="Lewis B."/>
            <person name="Mehta T."/>
            <person name="Park D."/>
            <person name="Pearson M."/>
            <person name="Roberts A."/>
            <person name="Saif S."/>
            <person name="Shea T."/>
            <person name="Shenoy N."/>
            <person name="Sisk P."/>
            <person name="Stolte C."/>
            <person name="Sykes S."/>
            <person name="Walk T."/>
            <person name="White J."/>
            <person name="Yandava C."/>
            <person name="Allen-Vercoe E."/>
            <person name="Strauss J."/>
            <person name="Ambrose C."/>
            <person name="Lander E."/>
            <person name="Nusbaum C."/>
            <person name="Galagan J."/>
            <person name="Birren B."/>
        </authorList>
    </citation>
    <scope>NUCLEOTIDE SEQUENCE [LARGE SCALE GENOMIC DNA]</scope>
    <source>
        <strain evidence="1 2">3_1_12</strain>
    </source>
</reference>
<name>A0ABN0BGT3_BACFG</name>
<proteinExistence type="predicted"/>
<evidence type="ECO:0000313" key="2">
    <source>
        <dbReference type="Proteomes" id="UP000005101"/>
    </source>
</evidence>
<protein>
    <submittedName>
        <fullName evidence="1">Toxin-antitoxin system, antitoxin component, Xre domain protein</fullName>
    </submittedName>
</protein>
<sequence length="58" mass="6740">MYYKRTPLVDNIPANDKNAVELSVMSDIVIAYEKEHYPIKKTTVAELIEFYLEEKGMS</sequence>
<keyword evidence="2" id="KW-1185">Reference proteome</keyword>
<accession>A0ABN0BGT3</accession>
<dbReference type="Proteomes" id="UP000005101">
    <property type="component" value="Unassembled WGS sequence"/>
</dbReference>
<evidence type="ECO:0000313" key="1">
    <source>
        <dbReference type="EMBL" id="EFR52175.1"/>
    </source>
</evidence>
<organism evidence="1 2">
    <name type="scientific">Bacteroides fragilis 3_1_12</name>
    <dbReference type="NCBI Taxonomy" id="457424"/>
    <lineage>
        <taxon>Bacteria</taxon>
        <taxon>Pseudomonadati</taxon>
        <taxon>Bacteroidota</taxon>
        <taxon>Bacteroidia</taxon>
        <taxon>Bacteroidales</taxon>
        <taxon>Bacteroidaceae</taxon>
        <taxon>Bacteroides</taxon>
    </lineage>
</organism>
<dbReference type="EMBL" id="EQ973213">
    <property type="protein sequence ID" value="EFR52175.1"/>
    <property type="molecule type" value="Genomic_DNA"/>
</dbReference>
<gene>
    <name evidence="1" type="ORF">BFAG_00869</name>
</gene>